<protein>
    <recommendedName>
        <fullName evidence="1">Aspartate/homoserine dehydrogenase NAD-binding domain-containing protein</fullName>
    </recommendedName>
</protein>
<dbReference type="InterPro" id="IPR005106">
    <property type="entry name" value="Asp/hSer_DH_NAD-bd"/>
</dbReference>
<dbReference type="AlphaFoldDB" id="A0A3P5XN44"/>
<accession>A0A3P5XN44</accession>
<dbReference type="PANTHER" id="PTHR43331">
    <property type="entry name" value="HOMOSERINE DEHYDROGENASE"/>
    <property type="match status" value="1"/>
</dbReference>
<reference evidence="2 3" key="1">
    <citation type="submission" date="2018-10" db="EMBL/GenBank/DDBJ databases">
        <authorList>
            <consortium name="Molecular Microbiology and Infection Unit (UMMI)"/>
            <person name="Machado M."/>
        </authorList>
    </citation>
    <scope>NUCLEOTIDE SEQUENCE [LARGE SCALE GENOMIC DNA]</scope>
    <source>
        <strain evidence="2">FMV2238.02</strain>
    </source>
</reference>
<dbReference type="GO" id="GO:0009088">
    <property type="term" value="P:threonine biosynthetic process"/>
    <property type="evidence" value="ECO:0007669"/>
    <property type="project" value="TreeGrafter"/>
</dbReference>
<dbReference type="GO" id="GO:0004412">
    <property type="term" value="F:homoserine dehydrogenase activity"/>
    <property type="evidence" value="ECO:0007669"/>
    <property type="project" value="TreeGrafter"/>
</dbReference>
<organism evidence="2 3">
    <name type="scientific">Streptococcus canis</name>
    <dbReference type="NCBI Taxonomy" id="1329"/>
    <lineage>
        <taxon>Bacteria</taxon>
        <taxon>Bacillati</taxon>
        <taxon>Bacillota</taxon>
        <taxon>Bacilli</taxon>
        <taxon>Lactobacillales</taxon>
        <taxon>Streptococcaceae</taxon>
        <taxon>Streptococcus</taxon>
    </lineage>
</organism>
<dbReference type="Proteomes" id="UP000280759">
    <property type="component" value="Unassembled WGS sequence"/>
</dbReference>
<evidence type="ECO:0000259" key="1">
    <source>
        <dbReference type="Pfam" id="PF03447"/>
    </source>
</evidence>
<dbReference type="PANTHER" id="PTHR43331:SF1">
    <property type="entry name" value="HOMOSERINE DEHYDROGENASE"/>
    <property type="match status" value="1"/>
</dbReference>
<dbReference type="EMBL" id="UXEP01000007">
    <property type="protein sequence ID" value="VDC42173.1"/>
    <property type="molecule type" value="Genomic_DNA"/>
</dbReference>
<dbReference type="GO" id="GO:0050661">
    <property type="term" value="F:NADP binding"/>
    <property type="evidence" value="ECO:0007669"/>
    <property type="project" value="InterPro"/>
</dbReference>
<proteinExistence type="predicted"/>
<sequence length="103" mass="11886">MKQQEKLRQQDYFYEFVNSLDAIIKDDTIAIVIELMGRIEPVKTYITRVLLEGEHVVTANKDLLALHGQVLVSLTNQQDLVFGSLHYLKSNPFKINVSKMKNH</sequence>
<dbReference type="Gene3D" id="3.40.50.720">
    <property type="entry name" value="NAD(P)-binding Rossmann-like Domain"/>
    <property type="match status" value="1"/>
</dbReference>
<evidence type="ECO:0000313" key="3">
    <source>
        <dbReference type="Proteomes" id="UP000280759"/>
    </source>
</evidence>
<feature type="domain" description="Aspartate/homoserine dehydrogenase NAD-binding" evidence="1">
    <location>
        <begin position="17"/>
        <end position="76"/>
    </location>
</feature>
<dbReference type="Pfam" id="PF03447">
    <property type="entry name" value="NAD_binding_3"/>
    <property type="match status" value="1"/>
</dbReference>
<name>A0A3P5XN44_STRCB</name>
<evidence type="ECO:0000313" key="2">
    <source>
        <dbReference type="EMBL" id="VDC42173.1"/>
    </source>
</evidence>
<dbReference type="RefSeq" id="WP_254388067.1">
    <property type="nucleotide sequence ID" value="NZ_CP053792.1"/>
</dbReference>
<dbReference type="SUPFAM" id="SSF51735">
    <property type="entry name" value="NAD(P)-binding Rossmann-fold domains"/>
    <property type="match status" value="1"/>
</dbReference>
<gene>
    <name evidence="2" type="ORF">FMV2238Y02_06110</name>
</gene>
<dbReference type="InterPro" id="IPR036291">
    <property type="entry name" value="NAD(P)-bd_dom_sf"/>
</dbReference>
<keyword evidence="3" id="KW-1185">Reference proteome</keyword>